<feature type="domain" description="EF-hand" evidence="6">
    <location>
        <begin position="14"/>
        <end position="49"/>
    </location>
</feature>
<dbReference type="InterPro" id="IPR018247">
    <property type="entry name" value="EF_Hand_1_Ca_BS"/>
</dbReference>
<evidence type="ECO:0000256" key="5">
    <source>
        <dbReference type="ARBA" id="ARBA00022837"/>
    </source>
</evidence>
<evidence type="ECO:0000256" key="1">
    <source>
        <dbReference type="ARBA" id="ARBA00004496"/>
    </source>
</evidence>
<keyword evidence="2" id="KW-0963">Cytoplasm</keyword>
<sequence>MRDSLSDMSHHQMPEDQQLRQYFAAVDKDRSGLINGAELQSALSNGTFNAFNLDTVHLMISMFDTNKKGTISLEEFGRLWRYITDWLNCFRSFDADNSGSIDAKELATALQSFGYRFSPEFYTSLTTRFEGRIHFDDFLKICIHLQSLTQEFRKYDTDLDGVITVSYEQFISLVFAIVLRRH</sequence>
<dbReference type="EMBL" id="CAJPVJ010025990">
    <property type="protein sequence ID" value="CAG2179159.1"/>
    <property type="molecule type" value="Genomic_DNA"/>
</dbReference>
<dbReference type="GO" id="GO:0005737">
    <property type="term" value="C:cytoplasm"/>
    <property type="evidence" value="ECO:0007669"/>
    <property type="project" value="UniProtKB-SubCell"/>
</dbReference>
<evidence type="ECO:0000256" key="3">
    <source>
        <dbReference type="ARBA" id="ARBA00022723"/>
    </source>
</evidence>
<keyword evidence="8" id="KW-1185">Reference proteome</keyword>
<evidence type="ECO:0000313" key="7">
    <source>
        <dbReference type="EMBL" id="CAD7662023.1"/>
    </source>
</evidence>
<dbReference type="Proteomes" id="UP000728032">
    <property type="component" value="Unassembled WGS sequence"/>
</dbReference>
<dbReference type="SMART" id="SM00054">
    <property type="entry name" value="EFh"/>
    <property type="match status" value="4"/>
</dbReference>
<keyword evidence="3" id="KW-0479">Metal-binding</keyword>
<keyword evidence="4" id="KW-0677">Repeat</keyword>
<dbReference type="GO" id="GO:0048306">
    <property type="term" value="F:calcium-dependent protein binding"/>
    <property type="evidence" value="ECO:0007669"/>
    <property type="project" value="UniProtKB-ARBA"/>
</dbReference>
<dbReference type="AlphaFoldDB" id="A0A7R9MKP6"/>
<name>A0A7R9MKP6_9ACAR</name>
<reference evidence="7" key="1">
    <citation type="submission" date="2020-11" db="EMBL/GenBank/DDBJ databases">
        <authorList>
            <person name="Tran Van P."/>
        </authorList>
    </citation>
    <scope>NUCLEOTIDE SEQUENCE</scope>
</reference>
<dbReference type="SUPFAM" id="SSF47473">
    <property type="entry name" value="EF-hand"/>
    <property type="match status" value="1"/>
</dbReference>
<evidence type="ECO:0000256" key="2">
    <source>
        <dbReference type="ARBA" id="ARBA00022490"/>
    </source>
</evidence>
<comment type="subcellular location">
    <subcellularLocation>
        <location evidence="1">Cytoplasm</location>
    </subcellularLocation>
</comment>
<keyword evidence="5" id="KW-0106">Calcium</keyword>
<dbReference type="EMBL" id="OC940815">
    <property type="protein sequence ID" value="CAD7662023.1"/>
    <property type="molecule type" value="Genomic_DNA"/>
</dbReference>
<evidence type="ECO:0000313" key="8">
    <source>
        <dbReference type="Proteomes" id="UP000728032"/>
    </source>
</evidence>
<protein>
    <recommendedName>
        <fullName evidence="6">EF-hand domain-containing protein</fullName>
    </recommendedName>
</protein>
<dbReference type="OrthoDB" id="10248537at2759"/>
<dbReference type="InterPro" id="IPR011992">
    <property type="entry name" value="EF-hand-dom_pair"/>
</dbReference>
<dbReference type="Gene3D" id="1.10.238.10">
    <property type="entry name" value="EF-hand"/>
    <property type="match status" value="1"/>
</dbReference>
<evidence type="ECO:0000256" key="4">
    <source>
        <dbReference type="ARBA" id="ARBA00022737"/>
    </source>
</evidence>
<dbReference type="GO" id="GO:0005509">
    <property type="term" value="F:calcium ion binding"/>
    <property type="evidence" value="ECO:0007669"/>
    <property type="project" value="InterPro"/>
</dbReference>
<proteinExistence type="predicted"/>
<dbReference type="PROSITE" id="PS50222">
    <property type="entry name" value="EF_HAND_2"/>
    <property type="match status" value="2"/>
</dbReference>
<gene>
    <name evidence="7" type="ORF">ONB1V03_LOCUS18583</name>
</gene>
<feature type="domain" description="EF-hand" evidence="6">
    <location>
        <begin position="81"/>
        <end position="116"/>
    </location>
</feature>
<dbReference type="PROSITE" id="PS00018">
    <property type="entry name" value="EF_HAND_1"/>
    <property type="match status" value="2"/>
</dbReference>
<dbReference type="InterPro" id="IPR051426">
    <property type="entry name" value="Peflin/Sorcin_CaBP"/>
</dbReference>
<dbReference type="PANTHER" id="PTHR46212">
    <property type="entry name" value="PEFLIN"/>
    <property type="match status" value="1"/>
</dbReference>
<organism evidence="7">
    <name type="scientific">Oppiella nova</name>
    <dbReference type="NCBI Taxonomy" id="334625"/>
    <lineage>
        <taxon>Eukaryota</taxon>
        <taxon>Metazoa</taxon>
        <taxon>Ecdysozoa</taxon>
        <taxon>Arthropoda</taxon>
        <taxon>Chelicerata</taxon>
        <taxon>Arachnida</taxon>
        <taxon>Acari</taxon>
        <taxon>Acariformes</taxon>
        <taxon>Sarcoptiformes</taxon>
        <taxon>Oribatida</taxon>
        <taxon>Brachypylina</taxon>
        <taxon>Oppioidea</taxon>
        <taxon>Oppiidae</taxon>
        <taxon>Oppiella</taxon>
    </lineage>
</organism>
<evidence type="ECO:0000259" key="6">
    <source>
        <dbReference type="PROSITE" id="PS50222"/>
    </source>
</evidence>
<dbReference type="PANTHER" id="PTHR46212:SF9">
    <property type="entry name" value="PROGRAMMED CELL DEATH PROTEIN 6"/>
    <property type="match status" value="1"/>
</dbReference>
<dbReference type="InterPro" id="IPR002048">
    <property type="entry name" value="EF_hand_dom"/>
</dbReference>
<dbReference type="Pfam" id="PF13499">
    <property type="entry name" value="EF-hand_7"/>
    <property type="match status" value="2"/>
</dbReference>
<accession>A0A7R9MKP6</accession>